<keyword evidence="15" id="KW-0865">Zymogen</keyword>
<dbReference type="EMBL" id="FQZB01000014">
    <property type="protein sequence ID" value="SHK18834.1"/>
    <property type="molecule type" value="Genomic_DNA"/>
</dbReference>
<evidence type="ECO:0000256" key="16">
    <source>
        <dbReference type="ARBA" id="ARBA00034318"/>
    </source>
</evidence>
<dbReference type="GO" id="GO:0005576">
    <property type="term" value="C:extracellular region"/>
    <property type="evidence" value="ECO:0007669"/>
    <property type="project" value="UniProtKB-SubCell"/>
</dbReference>
<evidence type="ECO:0000256" key="14">
    <source>
        <dbReference type="ARBA" id="ARBA00023049"/>
    </source>
</evidence>
<evidence type="ECO:0000256" key="7">
    <source>
        <dbReference type="ARBA" id="ARBA00022670"/>
    </source>
</evidence>
<comment type="catalytic activity">
    <reaction evidence="1">
        <text>Digestion of native collagen in the triple helical region at Xaa-|-Gly bonds. With synthetic peptides, a preference is shown for Gly at P3 and P1', Pro and Ala at P2 and P2', and hydroxyproline, Ala or Arg at P3'.</text>
        <dbReference type="EC" id="3.4.24.3"/>
    </reaction>
</comment>
<dbReference type="InterPro" id="IPR000601">
    <property type="entry name" value="PKD_dom"/>
</dbReference>
<comment type="subcellular location">
    <subcellularLocation>
        <location evidence="4">Secreted</location>
    </subcellularLocation>
</comment>
<dbReference type="Gene3D" id="2.60.40.10">
    <property type="entry name" value="Immunoglobulins"/>
    <property type="match status" value="1"/>
</dbReference>
<dbReference type="STRING" id="1121302.SAMN02745163_03384"/>
<protein>
    <recommendedName>
        <fullName evidence="5">microbial collagenase</fullName>
        <ecNumber evidence="5">3.4.24.3</ecNumber>
    </recommendedName>
    <alternativeName>
        <fullName evidence="17">Microbial collagenase</fullName>
    </alternativeName>
</protein>
<dbReference type="EC" id="3.4.24.3" evidence="5"/>
<dbReference type="InterPro" id="IPR035986">
    <property type="entry name" value="PKD_dom_sf"/>
</dbReference>
<keyword evidence="12" id="KW-0106">Calcium</keyword>
<keyword evidence="9" id="KW-0732">Signal</keyword>
<evidence type="ECO:0000256" key="11">
    <source>
        <dbReference type="ARBA" id="ARBA00022833"/>
    </source>
</evidence>
<dbReference type="Gene3D" id="3.40.30.160">
    <property type="entry name" value="Collagenase ColT, N-terminal domain"/>
    <property type="match status" value="1"/>
</dbReference>
<reference evidence="20 21" key="1">
    <citation type="submission" date="2016-11" db="EMBL/GenBank/DDBJ databases">
        <authorList>
            <person name="Jaros S."/>
            <person name="Januszkiewicz K."/>
            <person name="Wedrychowicz H."/>
        </authorList>
    </citation>
    <scope>NUCLEOTIDE SEQUENCE [LARGE SCALE GENOMIC DNA]</scope>
    <source>
        <strain evidence="20 21">DSM 21758</strain>
    </source>
</reference>
<evidence type="ECO:0000256" key="9">
    <source>
        <dbReference type="ARBA" id="ARBA00022729"/>
    </source>
</evidence>
<feature type="domain" description="PKD" evidence="19">
    <location>
        <begin position="772"/>
        <end position="854"/>
    </location>
</feature>
<evidence type="ECO:0000256" key="8">
    <source>
        <dbReference type="ARBA" id="ARBA00022723"/>
    </source>
</evidence>
<name>A0A1M6QEU6_9CLOT</name>
<dbReference type="Pfam" id="PF18496">
    <property type="entry name" value="ColG_sub"/>
    <property type="match status" value="1"/>
</dbReference>
<dbReference type="Gene3D" id="1.10.390.20">
    <property type="match status" value="1"/>
</dbReference>
<dbReference type="OrthoDB" id="9798386at2"/>
<evidence type="ECO:0000256" key="5">
    <source>
        <dbReference type="ARBA" id="ARBA00012653"/>
    </source>
</evidence>
<dbReference type="Proteomes" id="UP000184310">
    <property type="component" value="Unassembled WGS sequence"/>
</dbReference>
<dbReference type="Gene3D" id="2.60.120.380">
    <property type="match status" value="2"/>
</dbReference>
<dbReference type="SUPFAM" id="SSF89260">
    <property type="entry name" value="Collagen-binding domain"/>
    <property type="match status" value="2"/>
</dbReference>
<dbReference type="AlphaFoldDB" id="A0A1M6QEU6"/>
<keyword evidence="11" id="KW-0862">Zinc</keyword>
<feature type="active site" evidence="18">
    <location>
        <position position="501"/>
    </location>
</feature>
<sequence length="1102" mass="125879">MKNKKIAKILLITLFTTLTINEYAFSLDNNQRESVNTKDTKISQKHIKNGKINENTDSVKHVRNKNEINDTKPNIDRQLKSKPVSIRKADQKYTMDDLQKMSYRELGNILLEIKWNDITDLFQYSEGARAFYSDEKRMDYIINLLKERGHKFTKDDTAGIPTIIEVLRSGFYLGFYNDGLKELNKRAYQDKCIPAILEIQKNPNFALGTSAQDEIVAAVGILVSNASSNAEVVNNFMPVLTDFKNNFVALNKDRGKQKAIYNIIDGVKYDIEKYAFEKQGDYSNSIWSGKIDKFIDFISDFALKGDVDSENEWIINGCLYYIDTCGKVYSKPQEGLRVLTEGMKRYPYLGEQYLQCASSIGYSYGSKDYYGKSINVTQIKEEGLNKYLPKQYKFDDGKVVVKTGDKVTEEKVKRLYWASKEVQAQFFRAIGTDKPLEQGNKDDILTIVIYNSPKEYEMNRLLKGLDVKNGGIYIEGDGTFYTYERKPEESIYTLEELFRHEFTHYLQGRYLVPGLWGSSKLYQNDRLTWLEEGGAELFAGSTRTNDVLPRKSVVSNIVNTEADQRYSVDKTMHSKYGSFEFYHYGFMVQDYMYEKDIAKLNELYESIKNNNVDKYDSLISKYSNDAALENNYRSYMDSLVNKYDSLTTPLVSDDYIKVHKTKANQEIFDDITRVAQIQNVKTEINKSPFFNLFSVRGTYNGGKSQGKFNDIRNIDKKLNETLNTLNDYEWSGYKTVTAYMVNYNVDSNNNVTWELVFNGISNENIQNNDTVSPIVNIKSEQKVKVNEKTSFNSEVTLDTGKKVVEYNWDFGDGLSSNEKNPQHSYSKIGNYKVTLTVKDDAGLSGSNSVYITAEDIIKPTDPVLDSEVEPNDTFETANGPLKNKTAINGTIKDSESDMFYFDLPADGAVDINLINKGNNGIAWLLYNSSDNSNYIAYPSERANNSIKGTAKLTKGRYYVVAYGYGRGASNYSLEVKWNGSPETPKIKEYNEKEYNDSFENANSITVNNSLVKGSLSQTDRRDSYEFEITKEGNLDIDLTKGSNDLGVAWNLYSENDLTKYMSYGHRDGNKITNKVHLKPGKYYLVVYSYEGTGNYTVQSKFN</sequence>
<keyword evidence="8" id="KW-0479">Metal-binding</keyword>
<dbReference type="PROSITE" id="PS50093">
    <property type="entry name" value="PKD"/>
    <property type="match status" value="1"/>
</dbReference>
<dbReference type="InterPro" id="IPR013661">
    <property type="entry name" value="Peptidase_M9_N_dom"/>
</dbReference>
<evidence type="ECO:0000256" key="2">
    <source>
        <dbReference type="ARBA" id="ARBA00001913"/>
    </source>
</evidence>
<evidence type="ECO:0000256" key="18">
    <source>
        <dbReference type="PIRSR" id="PIRSR602169-1"/>
    </source>
</evidence>
<dbReference type="RefSeq" id="WP_072990584.1">
    <property type="nucleotide sequence ID" value="NZ_FQZB01000014.1"/>
</dbReference>
<dbReference type="InterPro" id="IPR013783">
    <property type="entry name" value="Ig-like_fold"/>
</dbReference>
<dbReference type="InterPro" id="IPR041379">
    <property type="entry name" value="ColG_subdomain"/>
</dbReference>
<keyword evidence="21" id="KW-1185">Reference proteome</keyword>
<evidence type="ECO:0000256" key="4">
    <source>
        <dbReference type="ARBA" id="ARBA00004613"/>
    </source>
</evidence>
<comment type="cofactor">
    <cofactor evidence="2">
        <name>Ca(2+)</name>
        <dbReference type="ChEBI" id="CHEBI:29108"/>
    </cofactor>
</comment>
<dbReference type="Pfam" id="PF01752">
    <property type="entry name" value="Peptidase_M9"/>
    <property type="match status" value="1"/>
</dbReference>
<dbReference type="SUPFAM" id="SSF49299">
    <property type="entry name" value="PKD domain"/>
    <property type="match status" value="1"/>
</dbReference>
<keyword evidence="13" id="KW-0843">Virulence</keyword>
<dbReference type="GO" id="GO:0008270">
    <property type="term" value="F:zinc ion binding"/>
    <property type="evidence" value="ECO:0007669"/>
    <property type="project" value="InterPro"/>
</dbReference>
<keyword evidence="6" id="KW-0964">Secreted</keyword>
<dbReference type="PANTHER" id="PTHR13062:SF9">
    <property type="entry name" value="MICROBIAL COLLAGENASE"/>
    <property type="match status" value="1"/>
</dbReference>
<keyword evidence="14" id="KW-0482">Metalloprotease</keyword>
<dbReference type="PRINTS" id="PR00931">
    <property type="entry name" value="MICOLLPTASE"/>
</dbReference>
<proteinExistence type="inferred from homology"/>
<evidence type="ECO:0000256" key="15">
    <source>
        <dbReference type="ARBA" id="ARBA00023145"/>
    </source>
</evidence>
<dbReference type="SMART" id="SM00089">
    <property type="entry name" value="PKD"/>
    <property type="match status" value="1"/>
</dbReference>
<evidence type="ECO:0000256" key="3">
    <source>
        <dbReference type="ARBA" id="ARBA00001947"/>
    </source>
</evidence>
<evidence type="ECO:0000256" key="1">
    <source>
        <dbReference type="ARBA" id="ARBA00000424"/>
    </source>
</evidence>
<evidence type="ECO:0000256" key="17">
    <source>
        <dbReference type="ARBA" id="ARBA00034362"/>
    </source>
</evidence>
<dbReference type="Pfam" id="PF08453">
    <property type="entry name" value="Peptidase_M9_N"/>
    <property type="match status" value="1"/>
</dbReference>
<evidence type="ECO:0000259" key="19">
    <source>
        <dbReference type="PROSITE" id="PS50093"/>
    </source>
</evidence>
<dbReference type="InterPro" id="IPR022409">
    <property type="entry name" value="PKD/Chitinase_dom"/>
</dbReference>
<comment type="similarity">
    <text evidence="16">Belongs to the peptidase M9B family. Collagenase subfamily.</text>
</comment>
<evidence type="ECO:0000313" key="20">
    <source>
        <dbReference type="EMBL" id="SHK18834.1"/>
    </source>
</evidence>
<evidence type="ECO:0000313" key="21">
    <source>
        <dbReference type="Proteomes" id="UP000184310"/>
    </source>
</evidence>
<dbReference type="InterPro" id="IPR002169">
    <property type="entry name" value="Peptidase_M9A/M9B"/>
</dbReference>
<dbReference type="CDD" id="cd00146">
    <property type="entry name" value="PKD"/>
    <property type="match status" value="1"/>
</dbReference>
<evidence type="ECO:0000256" key="10">
    <source>
        <dbReference type="ARBA" id="ARBA00022801"/>
    </source>
</evidence>
<accession>A0A1M6QEU6</accession>
<comment type="cofactor">
    <cofactor evidence="3">
        <name>Zn(2+)</name>
        <dbReference type="ChEBI" id="CHEBI:29105"/>
    </cofactor>
</comment>
<evidence type="ECO:0000256" key="12">
    <source>
        <dbReference type="ARBA" id="ARBA00022837"/>
    </source>
</evidence>
<keyword evidence="10" id="KW-0378">Hydrolase</keyword>
<dbReference type="PANTHER" id="PTHR13062">
    <property type="entry name" value="COLLAGENASE"/>
    <property type="match status" value="1"/>
</dbReference>
<evidence type="ECO:0000256" key="13">
    <source>
        <dbReference type="ARBA" id="ARBA00023026"/>
    </source>
</evidence>
<dbReference type="Pfam" id="PF04151">
    <property type="entry name" value="PPC"/>
    <property type="match status" value="2"/>
</dbReference>
<organism evidence="20 21">
    <name type="scientific">Clostridium cavendishii DSM 21758</name>
    <dbReference type="NCBI Taxonomy" id="1121302"/>
    <lineage>
        <taxon>Bacteria</taxon>
        <taxon>Bacillati</taxon>
        <taxon>Bacillota</taxon>
        <taxon>Clostridia</taxon>
        <taxon>Eubacteriales</taxon>
        <taxon>Clostridiaceae</taxon>
        <taxon>Clostridium</taxon>
    </lineage>
</organism>
<evidence type="ECO:0000256" key="6">
    <source>
        <dbReference type="ARBA" id="ARBA00022525"/>
    </source>
</evidence>
<dbReference type="Gene3D" id="3.30.980.50">
    <property type="match status" value="1"/>
</dbReference>
<dbReference type="GO" id="GO:0006508">
    <property type="term" value="P:proteolysis"/>
    <property type="evidence" value="ECO:0007669"/>
    <property type="project" value="UniProtKB-KW"/>
</dbReference>
<dbReference type="InterPro" id="IPR007280">
    <property type="entry name" value="Peptidase_C_arc/bac"/>
</dbReference>
<dbReference type="Pfam" id="PF18911">
    <property type="entry name" value="PKD_4"/>
    <property type="match status" value="1"/>
</dbReference>
<dbReference type="GO" id="GO:0004222">
    <property type="term" value="F:metalloendopeptidase activity"/>
    <property type="evidence" value="ECO:0007669"/>
    <property type="project" value="UniProtKB-EC"/>
</dbReference>
<gene>
    <name evidence="20" type="ORF">SAMN02745163_03384</name>
</gene>
<keyword evidence="7" id="KW-0645">Protease</keyword>